<dbReference type="InterPro" id="IPR036890">
    <property type="entry name" value="HATPase_C_sf"/>
</dbReference>
<dbReference type="SMART" id="SM00387">
    <property type="entry name" value="HATPase_c"/>
    <property type="match status" value="1"/>
</dbReference>
<sequence length="600" mass="64046">MVPWRRSLVVRLLATSILIAVCAIAATAWLAVQTTTRTLRQEQGQVLADDRALYDLLIALAATNTTWDGAEQVLRHGPTGRRITLMTEGGTLIAETSPGPSLRGARPSALIDPLNVELSISAGSARIDPRAVGPYRLTDAEITHLHKPVDAELQCMRAAGIEAEKVTLPSGRPAVRGGDPGHCAVFDGVTTTEAGPLRELTSATARCAGLPAGNDEIWFSPEDFAFTAAAPEAGQRLRECAFQTRQAQLRPYVAPAALLFVTDPASATPPPAFDLSPGNTARIVAVTAAVLAAAVLMTIVAGRRLVRPLTRLTKAAARTGGFPVVAVDRRDEIGHLAAALNDLDARRLAVERRRREMVGDVAHELRTPLTNIRSWLEAAQDGLALIDRTLVDLLLEEAVLLQRVIDDLRDLAAADAGDLRLHPVACDVHEVLRQVADSHRGTAAHSGVTLSLPDGPPAHVVADPDRLRQIIGNLVSNAIRHTPPGGVVTLRPVPHGVEVEDTGTGITPEDLPRVFDRFWRIDASRSRTTGGSGLGLTIARKLAQAHAGHLRVSSTPGAGTVFTLTLPPTDSSRRTLVARARSDHRGQDKPYRDGDQIAEQ</sequence>
<evidence type="ECO:0000256" key="7">
    <source>
        <dbReference type="ARBA" id="ARBA00022777"/>
    </source>
</evidence>
<comment type="caution">
    <text evidence="13">The sequence shown here is derived from an EMBL/GenBank/DDBJ whole genome shotgun (WGS) entry which is preliminary data.</text>
</comment>
<dbReference type="SUPFAM" id="SSF47384">
    <property type="entry name" value="Homodimeric domain of signal transducing histidine kinase"/>
    <property type="match status" value="1"/>
</dbReference>
<feature type="compositionally biased region" description="Basic and acidic residues" evidence="10">
    <location>
        <begin position="580"/>
        <end position="600"/>
    </location>
</feature>
<protein>
    <recommendedName>
        <fullName evidence="3">histidine kinase</fullName>
        <ecNumber evidence="3">2.7.13.3</ecNumber>
    </recommendedName>
</protein>
<dbReference type="PANTHER" id="PTHR43711:SF1">
    <property type="entry name" value="HISTIDINE KINASE 1"/>
    <property type="match status" value="1"/>
</dbReference>
<evidence type="ECO:0000256" key="2">
    <source>
        <dbReference type="ARBA" id="ARBA00004236"/>
    </source>
</evidence>
<gene>
    <name evidence="13" type="ORF">Pma05_80960</name>
</gene>
<keyword evidence="5" id="KW-0808">Transferase</keyword>
<proteinExistence type="predicted"/>
<evidence type="ECO:0000256" key="6">
    <source>
        <dbReference type="ARBA" id="ARBA00022692"/>
    </source>
</evidence>
<keyword evidence="14" id="KW-1185">Reference proteome</keyword>
<keyword evidence="8 11" id="KW-1133">Transmembrane helix</keyword>
<dbReference type="CDD" id="cd00082">
    <property type="entry name" value="HisKA"/>
    <property type="match status" value="1"/>
</dbReference>
<dbReference type="PRINTS" id="PR00344">
    <property type="entry name" value="BCTRLSENSOR"/>
</dbReference>
<dbReference type="CDD" id="cd06225">
    <property type="entry name" value="HAMP"/>
    <property type="match status" value="1"/>
</dbReference>
<dbReference type="Proteomes" id="UP000621500">
    <property type="component" value="Unassembled WGS sequence"/>
</dbReference>
<reference evidence="13 14" key="1">
    <citation type="submission" date="2021-01" db="EMBL/GenBank/DDBJ databases">
        <title>Whole genome shotgun sequence of Plantactinospora mayteni NBRC 109088.</title>
        <authorList>
            <person name="Komaki H."/>
            <person name="Tamura T."/>
        </authorList>
    </citation>
    <scope>NUCLEOTIDE SEQUENCE [LARGE SCALE GENOMIC DNA]</scope>
    <source>
        <strain evidence="13 14">NBRC 109088</strain>
    </source>
</reference>
<keyword evidence="11" id="KW-0472">Membrane</keyword>
<dbReference type="InterPro" id="IPR003661">
    <property type="entry name" value="HisK_dim/P_dom"/>
</dbReference>
<evidence type="ECO:0000313" key="14">
    <source>
        <dbReference type="Proteomes" id="UP000621500"/>
    </source>
</evidence>
<dbReference type="Gene3D" id="1.10.287.130">
    <property type="match status" value="1"/>
</dbReference>
<dbReference type="SMART" id="SM00388">
    <property type="entry name" value="HisKA"/>
    <property type="match status" value="1"/>
</dbReference>
<comment type="catalytic activity">
    <reaction evidence="1">
        <text>ATP + protein L-histidine = ADP + protein N-phospho-L-histidine.</text>
        <dbReference type="EC" id="2.7.13.3"/>
    </reaction>
</comment>
<dbReference type="InterPro" id="IPR003594">
    <property type="entry name" value="HATPase_dom"/>
</dbReference>
<dbReference type="InterPro" id="IPR005467">
    <property type="entry name" value="His_kinase_dom"/>
</dbReference>
<organism evidence="13 14">
    <name type="scientific">Plantactinospora mayteni</name>
    <dbReference type="NCBI Taxonomy" id="566021"/>
    <lineage>
        <taxon>Bacteria</taxon>
        <taxon>Bacillati</taxon>
        <taxon>Actinomycetota</taxon>
        <taxon>Actinomycetes</taxon>
        <taxon>Micromonosporales</taxon>
        <taxon>Micromonosporaceae</taxon>
        <taxon>Plantactinospora</taxon>
    </lineage>
</organism>
<dbReference type="GO" id="GO:0016301">
    <property type="term" value="F:kinase activity"/>
    <property type="evidence" value="ECO:0007669"/>
    <property type="project" value="UniProtKB-KW"/>
</dbReference>
<feature type="domain" description="Histidine kinase" evidence="12">
    <location>
        <begin position="360"/>
        <end position="570"/>
    </location>
</feature>
<evidence type="ECO:0000256" key="11">
    <source>
        <dbReference type="SAM" id="Phobius"/>
    </source>
</evidence>
<dbReference type="CDD" id="cd16922">
    <property type="entry name" value="HATPase_EvgS-ArcB-TorS-like"/>
    <property type="match status" value="1"/>
</dbReference>
<evidence type="ECO:0000256" key="4">
    <source>
        <dbReference type="ARBA" id="ARBA00022553"/>
    </source>
</evidence>
<comment type="subcellular location">
    <subcellularLocation>
        <location evidence="2">Cell membrane</location>
    </subcellularLocation>
</comment>
<dbReference type="PANTHER" id="PTHR43711">
    <property type="entry name" value="TWO-COMPONENT HISTIDINE KINASE"/>
    <property type="match status" value="1"/>
</dbReference>
<dbReference type="Pfam" id="PF00672">
    <property type="entry name" value="HAMP"/>
    <property type="match status" value="1"/>
</dbReference>
<dbReference type="RefSeq" id="WP_203862812.1">
    <property type="nucleotide sequence ID" value="NZ_BAAAZQ010000042.1"/>
</dbReference>
<feature type="transmembrane region" description="Helical" evidence="11">
    <location>
        <begin position="283"/>
        <end position="302"/>
    </location>
</feature>
<dbReference type="InterPro" id="IPR036097">
    <property type="entry name" value="HisK_dim/P_sf"/>
</dbReference>
<dbReference type="EMBL" id="BONX01000074">
    <property type="protein sequence ID" value="GIH01524.1"/>
    <property type="molecule type" value="Genomic_DNA"/>
</dbReference>
<evidence type="ECO:0000259" key="12">
    <source>
        <dbReference type="PROSITE" id="PS50109"/>
    </source>
</evidence>
<feature type="region of interest" description="Disordered" evidence="10">
    <location>
        <begin position="573"/>
        <end position="600"/>
    </location>
</feature>
<dbReference type="Pfam" id="PF02518">
    <property type="entry name" value="HATPase_c"/>
    <property type="match status" value="1"/>
</dbReference>
<evidence type="ECO:0000256" key="8">
    <source>
        <dbReference type="ARBA" id="ARBA00022989"/>
    </source>
</evidence>
<evidence type="ECO:0000256" key="9">
    <source>
        <dbReference type="ARBA" id="ARBA00023012"/>
    </source>
</evidence>
<keyword evidence="6 11" id="KW-0812">Transmembrane</keyword>
<dbReference type="Pfam" id="PF00512">
    <property type="entry name" value="HisKA"/>
    <property type="match status" value="1"/>
</dbReference>
<name>A0ABQ4F3P5_9ACTN</name>
<evidence type="ECO:0000256" key="10">
    <source>
        <dbReference type="SAM" id="MobiDB-lite"/>
    </source>
</evidence>
<accession>A0ABQ4F3P5</accession>
<dbReference type="InterPro" id="IPR004358">
    <property type="entry name" value="Sig_transdc_His_kin-like_C"/>
</dbReference>
<dbReference type="InterPro" id="IPR050736">
    <property type="entry name" value="Sensor_HK_Regulatory"/>
</dbReference>
<dbReference type="Gene3D" id="3.30.565.10">
    <property type="entry name" value="Histidine kinase-like ATPase, C-terminal domain"/>
    <property type="match status" value="1"/>
</dbReference>
<evidence type="ECO:0000256" key="3">
    <source>
        <dbReference type="ARBA" id="ARBA00012438"/>
    </source>
</evidence>
<evidence type="ECO:0000313" key="13">
    <source>
        <dbReference type="EMBL" id="GIH01524.1"/>
    </source>
</evidence>
<dbReference type="InterPro" id="IPR003660">
    <property type="entry name" value="HAMP_dom"/>
</dbReference>
<evidence type="ECO:0000256" key="5">
    <source>
        <dbReference type="ARBA" id="ARBA00022679"/>
    </source>
</evidence>
<dbReference type="PROSITE" id="PS50109">
    <property type="entry name" value="HIS_KIN"/>
    <property type="match status" value="1"/>
</dbReference>
<dbReference type="EC" id="2.7.13.3" evidence="3"/>
<keyword evidence="9" id="KW-0902">Two-component regulatory system</keyword>
<dbReference type="SUPFAM" id="SSF55874">
    <property type="entry name" value="ATPase domain of HSP90 chaperone/DNA topoisomerase II/histidine kinase"/>
    <property type="match status" value="1"/>
</dbReference>
<evidence type="ECO:0000256" key="1">
    <source>
        <dbReference type="ARBA" id="ARBA00000085"/>
    </source>
</evidence>
<feature type="transmembrane region" description="Helical" evidence="11">
    <location>
        <begin position="12"/>
        <end position="32"/>
    </location>
</feature>
<keyword evidence="4" id="KW-0597">Phosphoprotein</keyword>
<keyword evidence="7 13" id="KW-0418">Kinase</keyword>